<keyword evidence="3" id="KW-1185">Reference proteome</keyword>
<proteinExistence type="predicted"/>
<dbReference type="SUPFAM" id="SSF52799">
    <property type="entry name" value="(Phosphotyrosine protein) phosphatases II"/>
    <property type="match status" value="1"/>
</dbReference>
<evidence type="ECO:0000313" key="2">
    <source>
        <dbReference type="EMBL" id="SFR45670.1"/>
    </source>
</evidence>
<gene>
    <name evidence="2" type="ORF">SAMN05216203_0473</name>
</gene>
<dbReference type="OrthoDB" id="9802771at2"/>
<dbReference type="CDD" id="cd14503">
    <property type="entry name" value="PTP-bact"/>
    <property type="match status" value="1"/>
</dbReference>
<organism evidence="2 3">
    <name type="scientific">Marinobacter daqiaonensis</name>
    <dbReference type="NCBI Taxonomy" id="650891"/>
    <lineage>
        <taxon>Bacteria</taxon>
        <taxon>Pseudomonadati</taxon>
        <taxon>Pseudomonadota</taxon>
        <taxon>Gammaproteobacteria</taxon>
        <taxon>Pseudomonadales</taxon>
        <taxon>Marinobacteraceae</taxon>
        <taxon>Marinobacter</taxon>
    </lineage>
</organism>
<dbReference type="Gene3D" id="3.90.190.10">
    <property type="entry name" value="Protein tyrosine phosphatase superfamily"/>
    <property type="match status" value="1"/>
</dbReference>
<dbReference type="GO" id="GO:0016787">
    <property type="term" value="F:hydrolase activity"/>
    <property type="evidence" value="ECO:0007669"/>
    <property type="project" value="InterPro"/>
</dbReference>
<dbReference type="InterPro" id="IPR005939">
    <property type="entry name" value="BLH_phosphatase-like"/>
</dbReference>
<name>A0A1I6GU27_9GAMM</name>
<evidence type="ECO:0000313" key="3">
    <source>
        <dbReference type="Proteomes" id="UP000198644"/>
    </source>
</evidence>
<feature type="domain" description="Beta-lactamase hydrolase-like protein phosphatase-like" evidence="1">
    <location>
        <begin position="2"/>
        <end position="109"/>
    </location>
</feature>
<protein>
    <submittedName>
        <fullName evidence="2">Sulfide:quinone oxidoreductase</fullName>
    </submittedName>
</protein>
<dbReference type="STRING" id="650891.SAMN05216203_0473"/>
<dbReference type="RefSeq" id="WP_092008691.1">
    <property type="nucleotide sequence ID" value="NZ_FOYW01000001.1"/>
</dbReference>
<accession>A0A1I6GU27</accession>
<dbReference type="AlphaFoldDB" id="A0A1I6GU27"/>
<reference evidence="2 3" key="1">
    <citation type="submission" date="2016-10" db="EMBL/GenBank/DDBJ databases">
        <authorList>
            <person name="de Groot N.N."/>
        </authorList>
    </citation>
    <scope>NUCLEOTIDE SEQUENCE [LARGE SCALE GENOMIC DNA]</scope>
    <source>
        <strain evidence="2 3">CGMCC 1.9167</strain>
    </source>
</reference>
<dbReference type="InterPro" id="IPR029021">
    <property type="entry name" value="Prot-tyrosine_phosphatase-like"/>
</dbReference>
<dbReference type="EMBL" id="FOYW01000001">
    <property type="protein sequence ID" value="SFR45670.1"/>
    <property type="molecule type" value="Genomic_DNA"/>
</dbReference>
<evidence type="ECO:0000259" key="1">
    <source>
        <dbReference type="Pfam" id="PF04273"/>
    </source>
</evidence>
<dbReference type="NCBIfam" id="TIGR01244">
    <property type="entry name" value="TIGR01244 family sulfur transferase"/>
    <property type="match status" value="1"/>
</dbReference>
<dbReference type="Proteomes" id="UP000198644">
    <property type="component" value="Unassembled WGS sequence"/>
</dbReference>
<dbReference type="Pfam" id="PF04273">
    <property type="entry name" value="BLH_phosphatase"/>
    <property type="match status" value="1"/>
</dbReference>
<sequence>MDIRKIDDDLSVAPQIQPEEVAELARLGFRTLIANRPDREEPGQPPMADLEAAAREHGLHWVYLPVESGNITDQDIDAFDPVFEEAEKPVLAFCRSGTRCSVLWALSSARRMPLEPIIQRAGQAGYDLRGLIPRLQQQAANRKD</sequence>